<evidence type="ECO:0000256" key="1">
    <source>
        <dbReference type="SAM" id="Phobius"/>
    </source>
</evidence>
<reference evidence="3" key="1">
    <citation type="submission" date="2016-08" db="EMBL/GenBank/DDBJ databases">
        <title>Complete genome sequence of the organohalide-respiring Epsilonproteobacterium Sulfurospirillum halorespirans.</title>
        <authorList>
            <person name="Goris T."/>
            <person name="Zimmermann J."/>
            <person name="Schenz B."/>
            <person name="Lemos M."/>
            <person name="Hackermueller J."/>
            <person name="Diekert G."/>
        </authorList>
    </citation>
    <scope>NUCLEOTIDE SEQUENCE [LARGE SCALE GENOMIC DNA]</scope>
    <source>
        <strain>DSM 13726</strain>
        <strain evidence="3">PCE-M2</strain>
    </source>
</reference>
<dbReference type="STRING" id="1193502.SHALO_0500"/>
<gene>
    <name evidence="2" type="ORF">SHALO_0500</name>
</gene>
<dbReference type="KEGG" id="shal:SHALO_0500"/>
<keyword evidence="1" id="KW-0472">Membrane</keyword>
<accession>A0A1D7TH62</accession>
<dbReference type="Proteomes" id="UP000094609">
    <property type="component" value="Chromosome"/>
</dbReference>
<keyword evidence="1" id="KW-0812">Transmembrane</keyword>
<sequence>MFSSRFFKWLIIEIIAVVGIGAYVLIDSHDVYQWWVGDTHFVQSSDTCDLHVSACDVTLKDGSMLSLEIIPKEIPLMKPLQFKVTSTVDLPSLEIKLFATNMNMGLHTIKLNQTSQDVYEGEGMLPTCVVGNMIWQANVILNQTAQSQGAIFTFKTDK</sequence>
<dbReference type="EMBL" id="CP017111">
    <property type="protein sequence ID" value="AOO64290.1"/>
    <property type="molecule type" value="Genomic_DNA"/>
</dbReference>
<name>A0A1D7TH62_9BACT</name>
<keyword evidence="1" id="KW-1133">Transmembrane helix</keyword>
<dbReference type="PATRIC" id="fig|1193502.14.peg.510"/>
<feature type="transmembrane region" description="Helical" evidence="1">
    <location>
        <begin position="6"/>
        <end position="26"/>
    </location>
</feature>
<protein>
    <recommendedName>
        <fullName evidence="4">Periplasmic protein</fullName>
    </recommendedName>
</protein>
<evidence type="ECO:0000313" key="2">
    <source>
        <dbReference type="EMBL" id="AOO64290.1"/>
    </source>
</evidence>
<keyword evidence="3" id="KW-1185">Reference proteome</keyword>
<dbReference type="RefSeq" id="WP_069477234.1">
    <property type="nucleotide sequence ID" value="NZ_CP017111.1"/>
</dbReference>
<evidence type="ECO:0008006" key="4">
    <source>
        <dbReference type="Google" id="ProtNLM"/>
    </source>
</evidence>
<proteinExistence type="predicted"/>
<dbReference type="AlphaFoldDB" id="A0A1D7TH62"/>
<organism evidence="2 3">
    <name type="scientific">Sulfurospirillum halorespirans DSM 13726</name>
    <dbReference type="NCBI Taxonomy" id="1193502"/>
    <lineage>
        <taxon>Bacteria</taxon>
        <taxon>Pseudomonadati</taxon>
        <taxon>Campylobacterota</taxon>
        <taxon>Epsilonproteobacteria</taxon>
        <taxon>Campylobacterales</taxon>
        <taxon>Sulfurospirillaceae</taxon>
        <taxon>Sulfurospirillum</taxon>
    </lineage>
</organism>
<evidence type="ECO:0000313" key="3">
    <source>
        <dbReference type="Proteomes" id="UP000094609"/>
    </source>
</evidence>